<evidence type="ECO:0000256" key="2">
    <source>
        <dbReference type="SAM" id="MobiDB-lite"/>
    </source>
</evidence>
<dbReference type="PIRSF" id="PIRSF016184">
    <property type="entry name" value="PhzC_PhzF"/>
    <property type="match status" value="1"/>
</dbReference>
<dbReference type="InterPro" id="IPR003719">
    <property type="entry name" value="Phenazine_PhzF-like"/>
</dbReference>
<accession>A0ABD6C2N3</accession>
<dbReference type="EMBL" id="JBHUDB010000011">
    <property type="protein sequence ID" value="MFD1571522.1"/>
    <property type="molecule type" value="Genomic_DNA"/>
</dbReference>
<protein>
    <submittedName>
        <fullName evidence="3">PhzF family phenazine biosynthesis protein</fullName>
    </submittedName>
</protein>
<organism evidence="3 4">
    <name type="scientific">Halorubrum laminariae</name>
    <dbReference type="NCBI Taxonomy" id="1433523"/>
    <lineage>
        <taxon>Archaea</taxon>
        <taxon>Methanobacteriati</taxon>
        <taxon>Methanobacteriota</taxon>
        <taxon>Stenosarchaea group</taxon>
        <taxon>Halobacteria</taxon>
        <taxon>Halobacteriales</taxon>
        <taxon>Haloferacaceae</taxon>
        <taxon>Halorubrum</taxon>
    </lineage>
</organism>
<reference evidence="3 4" key="1">
    <citation type="journal article" date="2019" name="Int. J. Syst. Evol. Microbiol.">
        <title>The Global Catalogue of Microorganisms (GCM) 10K type strain sequencing project: providing services to taxonomists for standard genome sequencing and annotation.</title>
        <authorList>
            <consortium name="The Broad Institute Genomics Platform"/>
            <consortium name="The Broad Institute Genome Sequencing Center for Infectious Disease"/>
            <person name="Wu L."/>
            <person name="Ma J."/>
        </authorList>
    </citation>
    <scope>NUCLEOTIDE SEQUENCE [LARGE SCALE GENOMIC DNA]</scope>
    <source>
        <strain evidence="3 4">CGMCC 1.12689</strain>
    </source>
</reference>
<proteinExistence type="predicted"/>
<dbReference type="RefSeq" id="WP_256417772.1">
    <property type="nucleotide sequence ID" value="NZ_JANHDL010000003.1"/>
</dbReference>
<keyword evidence="1" id="KW-0413">Isomerase</keyword>
<dbReference type="SUPFAM" id="SSF54506">
    <property type="entry name" value="Diaminopimelate epimerase-like"/>
    <property type="match status" value="1"/>
</dbReference>
<dbReference type="Proteomes" id="UP001597185">
    <property type="component" value="Unassembled WGS sequence"/>
</dbReference>
<gene>
    <name evidence="3" type="ORF">ACFR9T_13170</name>
</gene>
<dbReference type="NCBIfam" id="TIGR00654">
    <property type="entry name" value="PhzF_family"/>
    <property type="match status" value="1"/>
</dbReference>
<evidence type="ECO:0000313" key="4">
    <source>
        <dbReference type="Proteomes" id="UP001597185"/>
    </source>
</evidence>
<dbReference type="Gene3D" id="3.10.310.10">
    <property type="entry name" value="Diaminopimelate Epimerase, Chain A, domain 1"/>
    <property type="match status" value="2"/>
</dbReference>
<evidence type="ECO:0000313" key="3">
    <source>
        <dbReference type="EMBL" id="MFD1571522.1"/>
    </source>
</evidence>
<feature type="compositionally biased region" description="Basic and acidic residues" evidence="2">
    <location>
        <begin position="56"/>
        <end position="70"/>
    </location>
</feature>
<dbReference type="AlphaFoldDB" id="A0ABD6C2N3"/>
<dbReference type="PANTHER" id="PTHR13774:SF39">
    <property type="entry name" value="BIOSYNTHESIS PROTEIN, PUTATIVE-RELATED"/>
    <property type="match status" value="1"/>
</dbReference>
<dbReference type="GO" id="GO:0016853">
    <property type="term" value="F:isomerase activity"/>
    <property type="evidence" value="ECO:0007669"/>
    <property type="project" value="UniProtKB-KW"/>
</dbReference>
<dbReference type="PANTHER" id="PTHR13774">
    <property type="entry name" value="PHENAZINE BIOSYNTHESIS PROTEIN"/>
    <property type="match status" value="1"/>
</dbReference>
<name>A0ABD6C2N3_9EURY</name>
<keyword evidence="4" id="KW-1185">Reference proteome</keyword>
<dbReference type="Pfam" id="PF02567">
    <property type="entry name" value="PhzC-PhzF"/>
    <property type="match status" value="1"/>
</dbReference>
<evidence type="ECO:0000256" key="1">
    <source>
        <dbReference type="ARBA" id="ARBA00023235"/>
    </source>
</evidence>
<feature type="region of interest" description="Disordered" evidence="2">
    <location>
        <begin position="47"/>
        <end position="79"/>
    </location>
</feature>
<sequence length="328" mass="34446">METRRALLVDAFTEEPLTGNVAGIVPDAAGLSDDRMAQIAAELGASETAFLTPATRDGDNDPEADGKAETADDPETDGERIRYFTPSTEVDLCGHATIASYAALYADGGIAAGERTLRTNVGDLSVRMDDDGTVWMRQNPPVVDIVDADRLGAKRLGEALGVDPAALTDIGADLPVAVASTGLPWLVVPVNFLQRLGEADPDAAAIESLSDEFDVAGVYAFTFDTLEAESTVHGRAFAPALGIDEDPVTGTASGAVAGYLRAVEVFDGEFPEELRFEQGHFLDRPGRVRVHLDGDEVSVGGTAAVSAEVDLRLPADDENDSDDGIIEA</sequence>
<comment type="caution">
    <text evidence="3">The sequence shown here is derived from an EMBL/GenBank/DDBJ whole genome shotgun (WGS) entry which is preliminary data.</text>
</comment>